<evidence type="ECO:0000313" key="2">
    <source>
        <dbReference type="EMBL" id="VFT87484.1"/>
    </source>
</evidence>
<reference evidence="2 3" key="1">
    <citation type="submission" date="2019-03" db="EMBL/GenBank/DDBJ databases">
        <authorList>
            <person name="Gaulin E."/>
            <person name="Dumas B."/>
        </authorList>
    </citation>
    <scope>NUCLEOTIDE SEQUENCE [LARGE SCALE GENOMIC DNA]</scope>
    <source>
        <strain evidence="2">CBS 568.67</strain>
    </source>
</reference>
<name>A0A485KSD0_9STRA</name>
<dbReference type="EMBL" id="VJMH01005220">
    <property type="protein sequence ID" value="KAF0698789.1"/>
    <property type="molecule type" value="Genomic_DNA"/>
</dbReference>
<keyword evidence="3" id="KW-1185">Reference proteome</keyword>
<gene>
    <name evidence="2" type="primary">Aste57867_10612</name>
    <name evidence="1" type="ORF">As57867_010572</name>
    <name evidence="2" type="ORF">ASTE57867_10612</name>
</gene>
<evidence type="ECO:0000313" key="3">
    <source>
        <dbReference type="Proteomes" id="UP000332933"/>
    </source>
</evidence>
<accession>A0A485KSD0</accession>
<sequence>MPSPILDIVARAATSTDLFTLADISAVRNWDYSLPTLTKSNRFTERKPWTSSSSFQAAFDETYPFLKDIKLDHLALVGGTVLGFLTGCHSSKDLDLYVVTDQPNLADAAAFGHDRVQQFIHDVYTFMSTSNDALRKLQGEKQKTKPEFKVASDKFYQLDRFRVRRVRNVYTVEVPQLHTHALRAIHLCTTPHATLPHLLQRADIMGIAYYEGDVHFTELAKFCFENLCFVVDGSLATSPTYIDRVIKYFDRGFDVILPALAIANVRTANFEYNLSEVIALPQLLIVVNQVKGNKVSALTLRKPPSAATTDATSLEIVQPKNMTPDAVALHNIACLVHNTLDGLIVDGDGPLYANSFRPRPYIPEHLLVKTYETVRASVYTADRHLSLRQLAKYFTVDKPSAMFHRLVLAYVASREEDTISRGGVIDAGFDHHVETTLDAMVHEQIQAAKAKLAALEATRATSTTDDEEATIMKANPEAFFGAYFRAP</sequence>
<proteinExistence type="predicted"/>
<evidence type="ECO:0000313" key="1">
    <source>
        <dbReference type="EMBL" id="KAF0698789.1"/>
    </source>
</evidence>
<dbReference type="Proteomes" id="UP000332933">
    <property type="component" value="Unassembled WGS sequence"/>
</dbReference>
<organism evidence="2 3">
    <name type="scientific">Aphanomyces stellatus</name>
    <dbReference type="NCBI Taxonomy" id="120398"/>
    <lineage>
        <taxon>Eukaryota</taxon>
        <taxon>Sar</taxon>
        <taxon>Stramenopiles</taxon>
        <taxon>Oomycota</taxon>
        <taxon>Saprolegniomycetes</taxon>
        <taxon>Saprolegniales</taxon>
        <taxon>Verrucalvaceae</taxon>
        <taxon>Aphanomyces</taxon>
    </lineage>
</organism>
<dbReference type="OrthoDB" id="76880at2759"/>
<dbReference type="EMBL" id="CAADRA010005241">
    <property type="protein sequence ID" value="VFT87484.1"/>
    <property type="molecule type" value="Genomic_DNA"/>
</dbReference>
<protein>
    <submittedName>
        <fullName evidence="2">Aste57867_10612 protein</fullName>
    </submittedName>
</protein>
<reference evidence="1" key="2">
    <citation type="submission" date="2019-06" db="EMBL/GenBank/DDBJ databases">
        <title>Genomics analysis of Aphanomyces spp. identifies a new class of oomycete effector associated with host adaptation.</title>
        <authorList>
            <person name="Gaulin E."/>
        </authorList>
    </citation>
    <scope>NUCLEOTIDE SEQUENCE</scope>
    <source>
        <strain evidence="1">CBS 578.67</strain>
    </source>
</reference>
<dbReference type="AlphaFoldDB" id="A0A485KSD0"/>